<dbReference type="RefSeq" id="XP_024367422.1">
    <property type="nucleotide sequence ID" value="XM_024511654.2"/>
</dbReference>
<evidence type="ECO:0000256" key="5">
    <source>
        <dbReference type="ARBA" id="ARBA00022692"/>
    </source>
</evidence>
<dbReference type="eggNOG" id="KOG2927">
    <property type="taxonomic scope" value="Eukaryota"/>
</dbReference>
<dbReference type="HOGENOM" id="CLU_069480_0_0_1"/>
<evidence type="ECO:0000256" key="3">
    <source>
        <dbReference type="ARBA" id="ARBA00021257"/>
    </source>
</evidence>
<reference evidence="13 15" key="2">
    <citation type="journal article" date="2018" name="Plant J.">
        <title>The Physcomitrella patens chromosome-scale assembly reveals moss genome structure and evolution.</title>
        <authorList>
            <person name="Lang D."/>
            <person name="Ullrich K.K."/>
            <person name="Murat F."/>
            <person name="Fuchs J."/>
            <person name="Jenkins J."/>
            <person name="Haas F.B."/>
            <person name="Piednoel M."/>
            <person name="Gundlach H."/>
            <person name="Van Bel M."/>
            <person name="Meyberg R."/>
            <person name="Vives C."/>
            <person name="Morata J."/>
            <person name="Symeonidi A."/>
            <person name="Hiss M."/>
            <person name="Muchero W."/>
            <person name="Kamisugi Y."/>
            <person name="Saleh O."/>
            <person name="Blanc G."/>
            <person name="Decker E.L."/>
            <person name="van Gessel N."/>
            <person name="Grimwood J."/>
            <person name="Hayes R.D."/>
            <person name="Graham S.W."/>
            <person name="Gunter L.E."/>
            <person name="McDaniel S.F."/>
            <person name="Hoernstein S.N.W."/>
            <person name="Larsson A."/>
            <person name="Li F.W."/>
            <person name="Perroud P.F."/>
            <person name="Phillips J."/>
            <person name="Ranjan P."/>
            <person name="Rokshar D.S."/>
            <person name="Rothfels C.J."/>
            <person name="Schneider L."/>
            <person name="Shu S."/>
            <person name="Stevenson D.W."/>
            <person name="Thummler F."/>
            <person name="Tillich M."/>
            <person name="Villarreal Aguilar J.C."/>
            <person name="Widiez T."/>
            <person name="Wong G.K."/>
            <person name="Wymore A."/>
            <person name="Zhang Y."/>
            <person name="Zimmer A.D."/>
            <person name="Quatrano R.S."/>
            <person name="Mayer K.F.X."/>
            <person name="Goodstein D."/>
            <person name="Casacuberta J.M."/>
            <person name="Vandepoele K."/>
            <person name="Reski R."/>
            <person name="Cuming A.C."/>
            <person name="Tuskan G.A."/>
            <person name="Maumus F."/>
            <person name="Salse J."/>
            <person name="Schmutz J."/>
            <person name="Rensing S.A."/>
        </authorList>
    </citation>
    <scope>NUCLEOTIDE SEQUENCE [LARGE SCALE GENOMIC DNA]</scope>
    <source>
        <strain evidence="14 15">cv. Gransden 2004</strain>
    </source>
</reference>
<protein>
    <recommendedName>
        <fullName evidence="3">Translocation protein SEC62</fullName>
    </recommendedName>
</protein>
<evidence type="ECO:0000256" key="2">
    <source>
        <dbReference type="ARBA" id="ARBA00010604"/>
    </source>
</evidence>
<dbReference type="GO" id="GO:0016020">
    <property type="term" value="C:membrane"/>
    <property type="evidence" value="ECO:0000318"/>
    <property type="project" value="GO_Central"/>
</dbReference>
<evidence type="ECO:0000256" key="8">
    <source>
        <dbReference type="ARBA" id="ARBA00022989"/>
    </source>
</evidence>
<dbReference type="EnsemblPlants" id="Pp3c27_5530V3.1">
    <property type="protein sequence ID" value="Pp3c27_5530V3.1"/>
    <property type="gene ID" value="Pp3c27_5530"/>
</dbReference>
<evidence type="ECO:0000256" key="11">
    <source>
        <dbReference type="SAM" id="MobiDB-lite"/>
    </source>
</evidence>
<dbReference type="Gramene" id="Pp3c27_5530V3.1">
    <property type="protein sequence ID" value="Pp3c27_5530V3.1"/>
    <property type="gene ID" value="Pp3c27_5530"/>
</dbReference>
<evidence type="ECO:0000313" key="15">
    <source>
        <dbReference type="Proteomes" id="UP000006727"/>
    </source>
</evidence>
<dbReference type="PANTHER" id="PTHR12443:SF9">
    <property type="entry name" value="TRANSLOCATION PROTEIN SEC62"/>
    <property type="match status" value="1"/>
</dbReference>
<keyword evidence="8 12" id="KW-1133">Transmembrane helix</keyword>
<feature type="compositionally biased region" description="Basic and acidic residues" evidence="11">
    <location>
        <begin position="364"/>
        <end position="374"/>
    </location>
</feature>
<evidence type="ECO:0000313" key="13">
    <source>
        <dbReference type="EMBL" id="PNR26393.1"/>
    </source>
</evidence>
<keyword evidence="9" id="KW-0811">Translocation</keyword>
<gene>
    <name evidence="14" type="primary">LOC112278333</name>
    <name evidence="13" type="ORF">PHYPA_030968</name>
</gene>
<dbReference type="EnsemblPlants" id="Pp3c27_5530V3.2">
    <property type="protein sequence ID" value="Pp3c27_5530V3.2"/>
    <property type="gene ID" value="Pp3c27_5530"/>
</dbReference>
<comment type="similarity">
    <text evidence="2">Belongs to the SEC62 family.</text>
</comment>
<keyword evidence="15" id="KW-1185">Reference proteome</keyword>
<evidence type="ECO:0000256" key="12">
    <source>
        <dbReference type="SAM" id="Phobius"/>
    </source>
</evidence>
<dbReference type="OrthoDB" id="200187at2759"/>
<name>A9TNX7_PHYPA</name>
<reference evidence="13 15" key="1">
    <citation type="journal article" date="2008" name="Science">
        <title>The Physcomitrella genome reveals evolutionary insights into the conquest of land by plants.</title>
        <authorList>
            <person name="Rensing S."/>
            <person name="Lang D."/>
            <person name="Zimmer A."/>
            <person name="Terry A."/>
            <person name="Salamov A."/>
            <person name="Shapiro H."/>
            <person name="Nishiyama T."/>
            <person name="Perroud P.-F."/>
            <person name="Lindquist E."/>
            <person name="Kamisugi Y."/>
            <person name="Tanahashi T."/>
            <person name="Sakakibara K."/>
            <person name="Fujita T."/>
            <person name="Oishi K."/>
            <person name="Shin-I T."/>
            <person name="Kuroki Y."/>
            <person name="Toyoda A."/>
            <person name="Suzuki Y."/>
            <person name="Hashimoto A."/>
            <person name="Yamaguchi K."/>
            <person name="Sugano A."/>
            <person name="Kohara Y."/>
            <person name="Fujiyama A."/>
            <person name="Anterola A."/>
            <person name="Aoki S."/>
            <person name="Ashton N."/>
            <person name="Barbazuk W.B."/>
            <person name="Barker E."/>
            <person name="Bennetzen J."/>
            <person name="Bezanilla M."/>
            <person name="Blankenship R."/>
            <person name="Cho S.H."/>
            <person name="Dutcher S."/>
            <person name="Estelle M."/>
            <person name="Fawcett J.A."/>
            <person name="Gundlach H."/>
            <person name="Hanada K."/>
            <person name="Heyl A."/>
            <person name="Hicks K.A."/>
            <person name="Hugh J."/>
            <person name="Lohr M."/>
            <person name="Mayer K."/>
            <person name="Melkozernov A."/>
            <person name="Murata T."/>
            <person name="Nelson D."/>
            <person name="Pils B."/>
            <person name="Prigge M."/>
            <person name="Reiss B."/>
            <person name="Renner T."/>
            <person name="Rombauts S."/>
            <person name="Rushton P."/>
            <person name="Sanderfoot A."/>
            <person name="Schween G."/>
            <person name="Shiu S.-H."/>
            <person name="Stueber K."/>
            <person name="Theodoulou F.L."/>
            <person name="Tu H."/>
            <person name="Van de Peer Y."/>
            <person name="Verrier P.J."/>
            <person name="Waters E."/>
            <person name="Wood A."/>
            <person name="Yang L."/>
            <person name="Cove D."/>
            <person name="Cuming A."/>
            <person name="Hasebe M."/>
            <person name="Lucas S."/>
            <person name="Mishler D.B."/>
            <person name="Reski R."/>
            <person name="Grigoriev I."/>
            <person name="Quatrano R.S."/>
            <person name="Boore J.L."/>
        </authorList>
    </citation>
    <scope>NUCLEOTIDE SEQUENCE [LARGE SCALE GENOMIC DNA]</scope>
    <source>
        <strain evidence="14 15">cv. Gransden 2004</strain>
    </source>
</reference>
<dbReference type="GO" id="GO:0005783">
    <property type="term" value="C:endoplasmic reticulum"/>
    <property type="evidence" value="ECO:0000318"/>
    <property type="project" value="GO_Central"/>
</dbReference>
<accession>A9TNX7</accession>
<feature type="region of interest" description="Disordered" evidence="11">
    <location>
        <begin position="324"/>
        <end position="374"/>
    </location>
</feature>
<dbReference type="GeneID" id="112278333"/>
<evidence type="ECO:0000256" key="10">
    <source>
        <dbReference type="ARBA" id="ARBA00023136"/>
    </source>
</evidence>
<evidence type="ECO:0000256" key="7">
    <source>
        <dbReference type="ARBA" id="ARBA00022927"/>
    </source>
</evidence>
<dbReference type="GO" id="GO:0031204">
    <property type="term" value="P:post-translational protein targeting to membrane, translocation"/>
    <property type="evidence" value="ECO:0000318"/>
    <property type="project" value="GO_Central"/>
</dbReference>
<comment type="subcellular location">
    <subcellularLocation>
        <location evidence="1">Endoplasmic reticulum membrane</location>
        <topology evidence="1">Multi-pass membrane protein</topology>
    </subcellularLocation>
</comment>
<dbReference type="Proteomes" id="UP000006727">
    <property type="component" value="Chromosome 27"/>
</dbReference>
<dbReference type="Pfam" id="PF03839">
    <property type="entry name" value="Sec62"/>
    <property type="match status" value="1"/>
</dbReference>
<feature type="transmembrane region" description="Helical" evidence="12">
    <location>
        <begin position="241"/>
        <end position="260"/>
    </location>
</feature>
<keyword evidence="10 12" id="KW-0472">Membrane</keyword>
<evidence type="ECO:0000256" key="9">
    <source>
        <dbReference type="ARBA" id="ARBA00023010"/>
    </source>
</evidence>
<dbReference type="GO" id="GO:0005789">
    <property type="term" value="C:endoplasmic reticulum membrane"/>
    <property type="evidence" value="ECO:0007669"/>
    <property type="project" value="UniProtKB-SubCell"/>
</dbReference>
<keyword evidence="7" id="KW-0653">Protein transport</keyword>
<dbReference type="InterPro" id="IPR004728">
    <property type="entry name" value="Sec62"/>
</dbReference>
<keyword evidence="4" id="KW-0813">Transport</keyword>
<proteinExistence type="inferred from homology"/>
<dbReference type="EMBL" id="ABEU02000027">
    <property type="protein sequence ID" value="PNR26393.1"/>
    <property type="molecule type" value="Genomic_DNA"/>
</dbReference>
<feature type="compositionally biased region" description="Basic and acidic residues" evidence="11">
    <location>
        <begin position="335"/>
        <end position="353"/>
    </location>
</feature>
<dbReference type="PaxDb" id="3218-PP1S276_43V6.1"/>
<dbReference type="PANTHER" id="PTHR12443">
    <property type="entry name" value="TRANSLOCATION PROTEIN SEC62"/>
    <property type="match status" value="1"/>
</dbReference>
<dbReference type="OMA" id="QYKPIKG"/>
<evidence type="ECO:0000256" key="4">
    <source>
        <dbReference type="ARBA" id="ARBA00022448"/>
    </source>
</evidence>
<feature type="transmembrane region" description="Helical" evidence="12">
    <location>
        <begin position="150"/>
        <end position="169"/>
    </location>
</feature>
<evidence type="ECO:0000313" key="14">
    <source>
        <dbReference type="EnsemblPlants" id="Pp3c27_5530V3.1"/>
    </source>
</evidence>
<feature type="transmembrane region" description="Helical" evidence="12">
    <location>
        <begin position="175"/>
        <end position="203"/>
    </location>
</feature>
<keyword evidence="6" id="KW-0256">Endoplasmic reticulum</keyword>
<dbReference type="STRING" id="3218.A9TNX7"/>
<dbReference type="AlphaFoldDB" id="A9TNX7"/>
<reference evidence="14" key="3">
    <citation type="submission" date="2020-12" db="UniProtKB">
        <authorList>
            <consortium name="EnsemblPlants"/>
        </authorList>
    </citation>
    <scope>IDENTIFICATION</scope>
</reference>
<organism evidence="13">
    <name type="scientific">Physcomitrium patens</name>
    <name type="common">Spreading-leaved earth moss</name>
    <name type="synonym">Physcomitrella patens</name>
    <dbReference type="NCBI Taxonomy" id="3218"/>
    <lineage>
        <taxon>Eukaryota</taxon>
        <taxon>Viridiplantae</taxon>
        <taxon>Streptophyta</taxon>
        <taxon>Embryophyta</taxon>
        <taxon>Bryophyta</taxon>
        <taxon>Bryophytina</taxon>
        <taxon>Bryopsida</taxon>
        <taxon>Funariidae</taxon>
        <taxon>Funariales</taxon>
        <taxon>Funariaceae</taxon>
        <taxon>Physcomitrium</taxon>
    </lineage>
</organism>
<sequence length="374" mass="42451">MAKKKVEKSGEGVNQATKKKGKEVDSVRVFAERVRYHKELDTRWAILQEARVEYFRGIDFVALLQAHPELIKPLGIEAAIEDVDLDIGNILINRKLIVRCDRVSKTPRPGKTKLSKWPARIEICQEQKFSEKDSFYAWTFERRRPLWQTVLSFLVPVVTLACCLFPIFPHWCKLGVLYFCLAFLTLIFGVLIFRAVIFAVLWLALGKRMWFLPNILAEEATMSELFKFMPDSKDDDPPPKWSTRIAFGTVAGLIIWLVLVHGPNEAARARYQKKASNIIDDILTWKPNALSAFTGEADVVNQTVIDSPEGVKARVEDNIKDDLREVPDEAEVESSVEKAGGDLESQEDIKETVANDDFPSPDAIHSHEPDSELK</sequence>
<evidence type="ECO:0000256" key="6">
    <source>
        <dbReference type="ARBA" id="ARBA00022824"/>
    </source>
</evidence>
<dbReference type="Gramene" id="Pp3c27_5530V3.2">
    <property type="protein sequence ID" value="Pp3c27_5530V3.2"/>
    <property type="gene ID" value="Pp3c27_5530"/>
</dbReference>
<keyword evidence="5 12" id="KW-0812">Transmembrane</keyword>
<evidence type="ECO:0000256" key="1">
    <source>
        <dbReference type="ARBA" id="ARBA00004477"/>
    </source>
</evidence>